<evidence type="ECO:0000256" key="2">
    <source>
        <dbReference type="SAM" id="Phobius"/>
    </source>
</evidence>
<keyword evidence="2" id="KW-0472">Membrane</keyword>
<accession>A0A0J7ZII7</accession>
<evidence type="ECO:0000313" key="4">
    <source>
        <dbReference type="Proteomes" id="UP000037432"/>
    </source>
</evidence>
<keyword evidence="2" id="KW-1133">Transmembrane helix</keyword>
<name>A0A0J7ZII7_STRVR</name>
<evidence type="ECO:0000313" key="3">
    <source>
        <dbReference type="EMBL" id="KMS75694.1"/>
    </source>
</evidence>
<proteinExistence type="predicted"/>
<keyword evidence="2" id="KW-0812">Transmembrane</keyword>
<gene>
    <name evidence="3" type="ORF">ACM01_07900</name>
</gene>
<organism evidence="3 4">
    <name type="scientific">Streptomyces viridochromogenes</name>
    <dbReference type="NCBI Taxonomy" id="1938"/>
    <lineage>
        <taxon>Bacteria</taxon>
        <taxon>Bacillati</taxon>
        <taxon>Actinomycetota</taxon>
        <taxon>Actinomycetes</taxon>
        <taxon>Kitasatosporales</taxon>
        <taxon>Streptomycetaceae</taxon>
        <taxon>Streptomyces</taxon>
    </lineage>
</organism>
<feature type="compositionally biased region" description="Polar residues" evidence="1">
    <location>
        <begin position="41"/>
        <end position="50"/>
    </location>
</feature>
<feature type="region of interest" description="Disordered" evidence="1">
    <location>
        <begin position="33"/>
        <end position="81"/>
    </location>
</feature>
<dbReference type="Proteomes" id="UP000037432">
    <property type="component" value="Unassembled WGS sequence"/>
</dbReference>
<evidence type="ECO:0000256" key="1">
    <source>
        <dbReference type="SAM" id="MobiDB-lite"/>
    </source>
</evidence>
<protein>
    <submittedName>
        <fullName evidence="3">Uncharacterized protein</fullName>
    </submittedName>
</protein>
<dbReference type="PATRIC" id="fig|1938.3.peg.5901"/>
<feature type="transmembrane region" description="Helical" evidence="2">
    <location>
        <begin position="12"/>
        <end position="31"/>
    </location>
</feature>
<reference evidence="3 4" key="1">
    <citation type="submission" date="2015-06" db="EMBL/GenBank/DDBJ databases">
        <authorList>
            <person name="Ju K.-S."/>
            <person name="Doroghazi J.R."/>
            <person name="Metcalf W.W."/>
        </authorList>
    </citation>
    <scope>NUCLEOTIDE SEQUENCE [LARGE SCALE GENOMIC DNA]</scope>
    <source>
        <strain evidence="3 4">NRRL 3414</strain>
    </source>
</reference>
<dbReference type="EMBL" id="LFNT01000006">
    <property type="protein sequence ID" value="KMS75694.1"/>
    <property type="molecule type" value="Genomic_DNA"/>
</dbReference>
<sequence>MPVSPADGGGPLLAIMIAAMFVLSETIVDMTDASTARRPSMPSTVTSGATAWSEPMPMAQLPTGWKLDPAASARRARCGQR</sequence>
<dbReference type="AlphaFoldDB" id="A0A0J7ZII7"/>
<comment type="caution">
    <text evidence="3">The sequence shown here is derived from an EMBL/GenBank/DDBJ whole genome shotgun (WGS) entry which is preliminary data.</text>
</comment>